<evidence type="ECO:0000313" key="1">
    <source>
        <dbReference type="EMBL" id="CAA9222449.1"/>
    </source>
</evidence>
<proteinExistence type="predicted"/>
<sequence length="71" mass="7644">MADIGKYIDKSFEGKEFAEIAELPIDALQGVSKADSEAIQKALNVRTIRQLAENKFVRAAQAIALLAGPKA</sequence>
<dbReference type="AlphaFoldDB" id="A0A6J4HED2"/>
<protein>
    <submittedName>
        <fullName evidence="1">Uncharacterized protein</fullName>
    </submittedName>
</protein>
<dbReference type="EMBL" id="CADCTC010000035">
    <property type="protein sequence ID" value="CAA9222449.1"/>
    <property type="molecule type" value="Genomic_DNA"/>
</dbReference>
<name>A0A6J4HED2_9CHLR</name>
<reference evidence="1" key="1">
    <citation type="submission" date="2020-02" db="EMBL/GenBank/DDBJ databases">
        <authorList>
            <person name="Meier V. D."/>
        </authorList>
    </citation>
    <scope>NUCLEOTIDE SEQUENCE</scope>
    <source>
        <strain evidence="1">AVDCRST_MAG77</strain>
    </source>
</reference>
<accession>A0A6J4HED2</accession>
<gene>
    <name evidence="1" type="ORF">AVDCRST_MAG77-754</name>
</gene>
<organism evidence="1">
    <name type="scientific">uncultured Chloroflexota bacterium</name>
    <dbReference type="NCBI Taxonomy" id="166587"/>
    <lineage>
        <taxon>Bacteria</taxon>
        <taxon>Bacillati</taxon>
        <taxon>Chloroflexota</taxon>
        <taxon>environmental samples</taxon>
    </lineage>
</organism>